<sequence>MRSRRHTQPPEDTGIDLAPMLDFVLNLLIFFIITNTFVSEAGIHIDRPSAQTAVKEERANVLVAIAPNGEVWTDGARIDIRALRAHLQRKRQENPNASVIIQADREARAGLVVEAMDQARLAGFKNVAIAATPVSGP</sequence>
<evidence type="ECO:0000313" key="10">
    <source>
        <dbReference type="Proteomes" id="UP000199233"/>
    </source>
</evidence>
<evidence type="ECO:0000256" key="4">
    <source>
        <dbReference type="ARBA" id="ARBA00022692"/>
    </source>
</evidence>
<evidence type="ECO:0000256" key="7">
    <source>
        <dbReference type="RuleBase" id="RU003879"/>
    </source>
</evidence>
<keyword evidence="7" id="KW-0813">Transport</keyword>
<dbReference type="Proteomes" id="UP000199233">
    <property type="component" value="Unassembled WGS sequence"/>
</dbReference>
<dbReference type="GO" id="GO:0015031">
    <property type="term" value="P:protein transport"/>
    <property type="evidence" value="ECO:0007669"/>
    <property type="project" value="UniProtKB-KW"/>
</dbReference>
<dbReference type="Pfam" id="PF02472">
    <property type="entry name" value="ExbD"/>
    <property type="match status" value="1"/>
</dbReference>
<keyword evidence="5 8" id="KW-1133">Transmembrane helix</keyword>
<evidence type="ECO:0000256" key="5">
    <source>
        <dbReference type="ARBA" id="ARBA00022989"/>
    </source>
</evidence>
<dbReference type="OrthoDB" id="9793581at2"/>
<comment type="similarity">
    <text evidence="2 7">Belongs to the ExbD/TolR family.</text>
</comment>
<dbReference type="PANTHER" id="PTHR30558">
    <property type="entry name" value="EXBD MEMBRANE COMPONENT OF PMF-DRIVEN MACROMOLECULE IMPORT SYSTEM"/>
    <property type="match status" value="1"/>
</dbReference>
<dbReference type="RefSeq" id="WP_093286485.1">
    <property type="nucleotide sequence ID" value="NZ_FOFS01000009.1"/>
</dbReference>
<organism evidence="9 10">
    <name type="scientific">Solimonas aquatica</name>
    <dbReference type="NCBI Taxonomy" id="489703"/>
    <lineage>
        <taxon>Bacteria</taxon>
        <taxon>Pseudomonadati</taxon>
        <taxon>Pseudomonadota</taxon>
        <taxon>Gammaproteobacteria</taxon>
        <taxon>Nevskiales</taxon>
        <taxon>Nevskiaceae</taxon>
        <taxon>Solimonas</taxon>
    </lineage>
</organism>
<dbReference type="STRING" id="489703.SAMN04488038_10990"/>
<evidence type="ECO:0000256" key="1">
    <source>
        <dbReference type="ARBA" id="ARBA00004162"/>
    </source>
</evidence>
<dbReference type="EMBL" id="FOFS01000009">
    <property type="protein sequence ID" value="SEQ67383.1"/>
    <property type="molecule type" value="Genomic_DNA"/>
</dbReference>
<keyword evidence="6 8" id="KW-0472">Membrane</keyword>
<dbReference type="GO" id="GO:0022857">
    <property type="term" value="F:transmembrane transporter activity"/>
    <property type="evidence" value="ECO:0007669"/>
    <property type="project" value="InterPro"/>
</dbReference>
<evidence type="ECO:0000256" key="8">
    <source>
        <dbReference type="SAM" id="Phobius"/>
    </source>
</evidence>
<comment type="subcellular location">
    <subcellularLocation>
        <location evidence="1">Cell membrane</location>
        <topology evidence="1">Single-pass membrane protein</topology>
    </subcellularLocation>
    <subcellularLocation>
        <location evidence="7">Cell membrane</location>
        <topology evidence="7">Single-pass type II membrane protein</topology>
    </subcellularLocation>
</comment>
<gene>
    <name evidence="9" type="ORF">SAMN04488038_10990</name>
</gene>
<dbReference type="AlphaFoldDB" id="A0A1H9HYD6"/>
<name>A0A1H9HYD6_9GAMM</name>
<reference evidence="9 10" key="1">
    <citation type="submission" date="2016-10" db="EMBL/GenBank/DDBJ databases">
        <authorList>
            <person name="de Groot N.N."/>
        </authorList>
    </citation>
    <scope>NUCLEOTIDE SEQUENCE [LARGE SCALE GENOMIC DNA]</scope>
    <source>
        <strain evidence="9 10">DSM 25927</strain>
    </source>
</reference>
<proteinExistence type="inferred from homology"/>
<dbReference type="InterPro" id="IPR003400">
    <property type="entry name" value="ExbD"/>
</dbReference>
<keyword evidence="10" id="KW-1185">Reference proteome</keyword>
<evidence type="ECO:0000256" key="6">
    <source>
        <dbReference type="ARBA" id="ARBA00023136"/>
    </source>
</evidence>
<dbReference type="PANTHER" id="PTHR30558:SF13">
    <property type="entry name" value="BIOPOLYMER TRANSPORT PROTEIN EXBD2"/>
    <property type="match status" value="1"/>
</dbReference>
<evidence type="ECO:0000313" key="9">
    <source>
        <dbReference type="EMBL" id="SEQ67383.1"/>
    </source>
</evidence>
<accession>A0A1H9HYD6</accession>
<feature type="transmembrane region" description="Helical" evidence="8">
    <location>
        <begin position="20"/>
        <end position="38"/>
    </location>
</feature>
<evidence type="ECO:0000256" key="3">
    <source>
        <dbReference type="ARBA" id="ARBA00022475"/>
    </source>
</evidence>
<dbReference type="Gene3D" id="3.30.420.270">
    <property type="match status" value="1"/>
</dbReference>
<protein>
    <submittedName>
        <fullName evidence="9">Biopolymer transport protein ExbD</fullName>
    </submittedName>
</protein>
<evidence type="ECO:0000256" key="2">
    <source>
        <dbReference type="ARBA" id="ARBA00005811"/>
    </source>
</evidence>
<keyword evidence="7" id="KW-0653">Protein transport</keyword>
<dbReference type="GO" id="GO:0005886">
    <property type="term" value="C:plasma membrane"/>
    <property type="evidence" value="ECO:0007669"/>
    <property type="project" value="UniProtKB-SubCell"/>
</dbReference>
<keyword evidence="4 7" id="KW-0812">Transmembrane</keyword>
<keyword evidence="3" id="KW-1003">Cell membrane</keyword>